<protein>
    <recommendedName>
        <fullName evidence="4">SH3 domain-containing protein</fullName>
    </recommendedName>
</protein>
<evidence type="ECO:0000256" key="2">
    <source>
        <dbReference type="PROSITE-ProRule" id="PRU00192"/>
    </source>
</evidence>
<dbReference type="STRING" id="47428.A0A284RJ65"/>
<dbReference type="PROSITE" id="PS50002">
    <property type="entry name" value="SH3"/>
    <property type="match status" value="1"/>
</dbReference>
<dbReference type="PANTHER" id="PTHR46026:SF1">
    <property type="entry name" value="RHO-TYPE GUANINE NUCLEOTIDE EXCHANGE FACTOR, ISOFORM F"/>
    <property type="match status" value="1"/>
</dbReference>
<dbReference type="Proteomes" id="UP000219338">
    <property type="component" value="Unassembled WGS sequence"/>
</dbReference>
<evidence type="ECO:0000259" key="4">
    <source>
        <dbReference type="PROSITE" id="PS50002"/>
    </source>
</evidence>
<dbReference type="Gene3D" id="2.30.30.40">
    <property type="entry name" value="SH3 Domains"/>
    <property type="match status" value="1"/>
</dbReference>
<dbReference type="EMBL" id="FUEG01000009">
    <property type="protein sequence ID" value="SJL08806.1"/>
    <property type="molecule type" value="Genomic_DNA"/>
</dbReference>
<dbReference type="SMART" id="SM00326">
    <property type="entry name" value="SH3"/>
    <property type="match status" value="1"/>
</dbReference>
<dbReference type="SUPFAM" id="SSF50044">
    <property type="entry name" value="SH3-domain"/>
    <property type="match status" value="1"/>
</dbReference>
<dbReference type="OMA" id="ISQWNIA"/>
<evidence type="ECO:0000313" key="6">
    <source>
        <dbReference type="Proteomes" id="UP000219338"/>
    </source>
</evidence>
<feature type="domain" description="SH3" evidence="4">
    <location>
        <begin position="485"/>
        <end position="546"/>
    </location>
</feature>
<sequence length="646" mass="71169">MTLLPILSSSSLSSHLSRQTVRKAYNTVFRKSPPAEERDNQILLWIQICCEVGVDHDIVKNARRLFPSLPDISQWNIAGRLLDLPLALQKHITVSKTIDVYEFMKRLGSEAELPGPCIGHTAELHRREQIVTAICHTLLSFVGFNLASQHKTSANKLELSQDATTCSRYLSYSIEPLEFDFALEVLDPGPHHLRPSVMVSIGWKRGSVDTAKQYVTWAFSSGTYLDESTTFPAQIDRLVDTGFKSMAMFGKFVQSMQECLLEPLWENIRDNDPDMGSTDLVSEQKALEEAEADLRKAELERAERWLGKMGCSQEQNDEEQVKIEGSAADLVGSRLREKSGFVAIIILYGIYACSLPDEGTERGLFFHFYDVRHFESRTTRIQEPGGGATVAVRHRLASLSGYLTINLPCNNDDELYALDDAHNDPLQYTKEELGIRTRHLYVRGLPLQALILPKFPSNITYLPSRLRAQSRLLRIHASFLEGDDAAFVQAKALWACDLDASDPDDLSFAAGDIITIVKETNADWWLGKHNGCKALFPANYVEKIVPAPASRNLPPAYVPPTGGRSVPPAPSEKKEYKPFMAAHSNANAPPPPGAGTNSVGLQQDPGQDGKKSKFGKYGNTMAHSAAGGVGFGAGAAIGGGLVRAIF</sequence>
<evidence type="ECO:0000256" key="3">
    <source>
        <dbReference type="SAM" id="MobiDB-lite"/>
    </source>
</evidence>
<keyword evidence="1 2" id="KW-0728">SH3 domain</keyword>
<dbReference type="PRINTS" id="PR00452">
    <property type="entry name" value="SH3DOMAIN"/>
</dbReference>
<feature type="compositionally biased region" description="Polar residues" evidence="3">
    <location>
        <begin position="596"/>
        <end position="605"/>
    </location>
</feature>
<proteinExistence type="predicted"/>
<keyword evidence="6" id="KW-1185">Reference proteome</keyword>
<dbReference type="InterPro" id="IPR036028">
    <property type="entry name" value="SH3-like_dom_sf"/>
</dbReference>
<accession>A0A284RJ65</accession>
<evidence type="ECO:0000313" key="5">
    <source>
        <dbReference type="EMBL" id="SJL08806.1"/>
    </source>
</evidence>
<feature type="region of interest" description="Disordered" evidence="3">
    <location>
        <begin position="582"/>
        <end position="615"/>
    </location>
</feature>
<dbReference type="Pfam" id="PF14604">
    <property type="entry name" value="SH3_9"/>
    <property type="match status" value="1"/>
</dbReference>
<name>A0A284RJ65_ARMOS</name>
<evidence type="ECO:0000256" key="1">
    <source>
        <dbReference type="ARBA" id="ARBA00022443"/>
    </source>
</evidence>
<dbReference type="AlphaFoldDB" id="A0A284RJ65"/>
<organism evidence="5 6">
    <name type="scientific">Armillaria ostoyae</name>
    <name type="common">Armillaria root rot fungus</name>
    <dbReference type="NCBI Taxonomy" id="47428"/>
    <lineage>
        <taxon>Eukaryota</taxon>
        <taxon>Fungi</taxon>
        <taxon>Dikarya</taxon>
        <taxon>Basidiomycota</taxon>
        <taxon>Agaricomycotina</taxon>
        <taxon>Agaricomycetes</taxon>
        <taxon>Agaricomycetidae</taxon>
        <taxon>Agaricales</taxon>
        <taxon>Marasmiineae</taxon>
        <taxon>Physalacriaceae</taxon>
        <taxon>Armillaria</taxon>
    </lineage>
</organism>
<dbReference type="InterPro" id="IPR001452">
    <property type="entry name" value="SH3_domain"/>
</dbReference>
<reference evidence="6" key="1">
    <citation type="journal article" date="2017" name="Nat. Ecol. Evol.">
        <title>Genome expansion and lineage-specific genetic innovations in the forest pathogenic fungi Armillaria.</title>
        <authorList>
            <person name="Sipos G."/>
            <person name="Prasanna A.N."/>
            <person name="Walter M.C."/>
            <person name="O'Connor E."/>
            <person name="Balint B."/>
            <person name="Krizsan K."/>
            <person name="Kiss B."/>
            <person name="Hess J."/>
            <person name="Varga T."/>
            <person name="Slot J."/>
            <person name="Riley R."/>
            <person name="Boka B."/>
            <person name="Rigling D."/>
            <person name="Barry K."/>
            <person name="Lee J."/>
            <person name="Mihaltcheva S."/>
            <person name="LaButti K."/>
            <person name="Lipzen A."/>
            <person name="Waldron R."/>
            <person name="Moloney N.M."/>
            <person name="Sperisen C."/>
            <person name="Kredics L."/>
            <person name="Vagvoelgyi C."/>
            <person name="Patrignani A."/>
            <person name="Fitzpatrick D."/>
            <person name="Nagy I."/>
            <person name="Doyle S."/>
            <person name="Anderson J.B."/>
            <person name="Grigoriev I.V."/>
            <person name="Gueldener U."/>
            <person name="Muensterkoetter M."/>
            <person name="Nagy L.G."/>
        </authorList>
    </citation>
    <scope>NUCLEOTIDE SEQUENCE [LARGE SCALE GENOMIC DNA]</scope>
    <source>
        <strain evidence="6">C18/9</strain>
    </source>
</reference>
<dbReference type="PANTHER" id="PTHR46026">
    <property type="entry name" value="RHO-TYPE GUANINE NUCLEOTIDE EXCHANGE FACTOR, ISOFORM F"/>
    <property type="match status" value="1"/>
</dbReference>
<dbReference type="OrthoDB" id="5983572at2759"/>
<gene>
    <name evidence="5" type="ORF">ARMOST_12176</name>
</gene>